<evidence type="ECO:0000313" key="3">
    <source>
        <dbReference type="Proteomes" id="UP000297391"/>
    </source>
</evidence>
<accession>A0A4Z0B1I8</accession>
<feature type="compositionally biased region" description="Polar residues" evidence="1">
    <location>
        <begin position="1"/>
        <end position="13"/>
    </location>
</feature>
<protein>
    <submittedName>
        <fullName evidence="2">Uncharacterized protein</fullName>
    </submittedName>
</protein>
<feature type="region of interest" description="Disordered" evidence="1">
    <location>
        <begin position="1"/>
        <end position="22"/>
    </location>
</feature>
<reference evidence="2 3" key="1">
    <citation type="journal article" date="2019" name="Syst. Appl. Microbiol.">
        <title>New species of pathogenic Pseudomonas isolated from citrus in Tunisia: Proposal of Pseudomonas kairouanensis sp. nov. and Pseudomonas nabeulensis sp. nov.</title>
        <authorList>
            <person name="Oueslati M."/>
            <person name="Mulet M."/>
            <person name="Gomila M."/>
            <person name="Berge O."/>
            <person name="Hajlaoui M.R."/>
            <person name="Lalucat J."/>
            <person name="Sadfi-Zouaoui N."/>
            <person name="Garcia-Valdes E."/>
        </authorList>
    </citation>
    <scope>NUCLEOTIDE SEQUENCE [LARGE SCALE GENOMIC DNA]</scope>
    <source>
        <strain evidence="2 3">KC12</strain>
    </source>
</reference>
<comment type="caution">
    <text evidence="2">The sequence shown here is derived from an EMBL/GenBank/DDBJ whole genome shotgun (WGS) entry which is preliminary data.</text>
</comment>
<keyword evidence="3" id="KW-1185">Reference proteome</keyword>
<gene>
    <name evidence="2" type="ORF">DYL59_00895</name>
</gene>
<sequence length="279" mass="31101">MNPTVSSTLSNKALPSDYTPAASTSITQPIETALKTNMHDRATVTTLASQLSDAALRAQTTYGNYTKQQLKDMDINTSDLLAGNDYNSKKIKHDAEIPNTQDPALLERAKQATLYANGLGKNPFSGMPRDQLELIIYDDSGSFTINERRAALYEESDQDYAWRRRVVDDYFENRNSPGKAAEFYQTVLDYHRALPLVARSAAPEGYEAKLEEWIELELNVTNPTSDNSKKNHKNLTPEIAQRILEQDSSLFKTAQSLGQIGDAHTLNHPAQRPDSPRAP</sequence>
<dbReference type="AlphaFoldDB" id="A0A4Z0B1I8"/>
<dbReference type="EMBL" id="QUZU01000001">
    <property type="protein sequence ID" value="TFY92550.1"/>
    <property type="molecule type" value="Genomic_DNA"/>
</dbReference>
<feature type="region of interest" description="Disordered" evidence="1">
    <location>
        <begin position="254"/>
        <end position="279"/>
    </location>
</feature>
<dbReference type="RefSeq" id="WP_135287459.1">
    <property type="nucleotide sequence ID" value="NZ_QUZU01000001.1"/>
</dbReference>
<evidence type="ECO:0000256" key="1">
    <source>
        <dbReference type="SAM" id="MobiDB-lite"/>
    </source>
</evidence>
<dbReference type="OrthoDB" id="6282430at2"/>
<proteinExistence type="predicted"/>
<organism evidence="2 3">
    <name type="scientific">Pseudomonas kairouanensis</name>
    <dbReference type="NCBI Taxonomy" id="2293832"/>
    <lineage>
        <taxon>Bacteria</taxon>
        <taxon>Pseudomonadati</taxon>
        <taxon>Pseudomonadota</taxon>
        <taxon>Gammaproteobacteria</taxon>
        <taxon>Pseudomonadales</taxon>
        <taxon>Pseudomonadaceae</taxon>
        <taxon>Pseudomonas</taxon>
    </lineage>
</organism>
<dbReference type="Proteomes" id="UP000297391">
    <property type="component" value="Unassembled WGS sequence"/>
</dbReference>
<evidence type="ECO:0000313" key="2">
    <source>
        <dbReference type="EMBL" id="TFY92550.1"/>
    </source>
</evidence>
<name>A0A4Z0B1I8_9PSED</name>